<evidence type="ECO:0000313" key="3">
    <source>
        <dbReference type="Proteomes" id="UP000275408"/>
    </source>
</evidence>
<dbReference type="OrthoDB" id="10067585at2759"/>
<feature type="transmembrane region" description="Helical" evidence="1">
    <location>
        <begin position="54"/>
        <end position="83"/>
    </location>
</feature>
<comment type="caution">
    <text evidence="2">The sequence shown here is derived from an EMBL/GenBank/DDBJ whole genome shotgun (WGS) entry which is preliminary data.</text>
</comment>
<proteinExistence type="predicted"/>
<keyword evidence="3" id="KW-1185">Reference proteome</keyword>
<reference evidence="2 3" key="1">
    <citation type="journal article" date="2018" name="Sci. Rep.">
        <title>Comparative analysis of the Pocillopora damicornis genome highlights role of immune system in coral evolution.</title>
        <authorList>
            <person name="Cunning R."/>
            <person name="Bay R.A."/>
            <person name="Gillette P."/>
            <person name="Baker A.C."/>
            <person name="Traylor-Knowles N."/>
        </authorList>
    </citation>
    <scope>NUCLEOTIDE SEQUENCE [LARGE SCALE GENOMIC DNA]</scope>
    <source>
        <strain evidence="2">RSMAS</strain>
        <tissue evidence="2">Whole animal</tissue>
    </source>
</reference>
<protein>
    <recommendedName>
        <fullName evidence="4">Transmembrane protein</fullName>
    </recommendedName>
</protein>
<keyword evidence="1" id="KW-0812">Transmembrane</keyword>
<dbReference type="Proteomes" id="UP000275408">
    <property type="component" value="Unassembled WGS sequence"/>
</dbReference>
<feature type="transmembrane region" description="Helical" evidence="1">
    <location>
        <begin position="122"/>
        <end position="146"/>
    </location>
</feature>
<feature type="transmembrane region" description="Helical" evidence="1">
    <location>
        <begin position="12"/>
        <end position="33"/>
    </location>
</feature>
<keyword evidence="1" id="KW-1133">Transmembrane helix</keyword>
<accession>A0A3M6TUH6</accession>
<dbReference type="EMBL" id="RCHS01002931">
    <property type="protein sequence ID" value="RMX44884.1"/>
    <property type="molecule type" value="Genomic_DNA"/>
</dbReference>
<evidence type="ECO:0000313" key="2">
    <source>
        <dbReference type="EMBL" id="RMX44884.1"/>
    </source>
</evidence>
<gene>
    <name evidence="2" type="ORF">pdam_00012540</name>
</gene>
<dbReference type="PANTHER" id="PTHR36694">
    <property type="entry name" value="PASIFLORA 1, ISOFORM A-RELATED"/>
    <property type="match status" value="1"/>
</dbReference>
<evidence type="ECO:0008006" key="4">
    <source>
        <dbReference type="Google" id="ProtNLM"/>
    </source>
</evidence>
<dbReference type="AlphaFoldDB" id="A0A3M6TUH6"/>
<feature type="transmembrane region" description="Helical" evidence="1">
    <location>
        <begin position="95"/>
        <end position="115"/>
    </location>
</feature>
<evidence type="ECO:0000256" key="1">
    <source>
        <dbReference type="SAM" id="Phobius"/>
    </source>
</evidence>
<organism evidence="2 3">
    <name type="scientific">Pocillopora damicornis</name>
    <name type="common">Cauliflower coral</name>
    <name type="synonym">Millepora damicornis</name>
    <dbReference type="NCBI Taxonomy" id="46731"/>
    <lineage>
        <taxon>Eukaryota</taxon>
        <taxon>Metazoa</taxon>
        <taxon>Cnidaria</taxon>
        <taxon>Anthozoa</taxon>
        <taxon>Hexacorallia</taxon>
        <taxon>Scleractinia</taxon>
        <taxon>Astrocoeniina</taxon>
        <taxon>Pocilloporidae</taxon>
        <taxon>Pocillopora</taxon>
    </lineage>
</organism>
<dbReference type="PANTHER" id="PTHR36694:SF11">
    <property type="entry name" value="LP21121P-RELATED"/>
    <property type="match status" value="1"/>
</dbReference>
<sequence>MVIKTFLCCFSIYEGSWVCGLCSLFIGTARVYLEEFNLKFRQRMTLDTRNQLRINFKTLQLITILQLSVAAVSILVSLLMMFGLLKRLKWLLCPWLVWVLIEELSSIFVIIFYALSDVKLKCSVYISEAITLVIAVYFMMCVFSYFKFLRQQDIITDQVLGSTTQQPSSIMNRELMKKALFLADLFNEDHETQQVHVENQDDFYPAYNLFN</sequence>
<keyword evidence="1" id="KW-0472">Membrane</keyword>
<name>A0A3M6TUH6_POCDA</name>